<gene>
    <name evidence="5 7" type="primary">nuoH</name>
    <name evidence="7" type="ORF">BR63_06110</name>
</gene>
<organism evidence="7 8">
    <name type="scientific">Thermanaerosceptrum fracticalcis</name>
    <dbReference type="NCBI Taxonomy" id="1712410"/>
    <lineage>
        <taxon>Bacteria</taxon>
        <taxon>Bacillati</taxon>
        <taxon>Bacillota</taxon>
        <taxon>Clostridia</taxon>
        <taxon>Eubacteriales</taxon>
        <taxon>Peptococcaceae</taxon>
        <taxon>Thermanaerosceptrum</taxon>
    </lineage>
</organism>
<evidence type="ECO:0000256" key="6">
    <source>
        <dbReference type="RuleBase" id="RU000471"/>
    </source>
</evidence>
<feature type="transmembrane region" description="Helical" evidence="5">
    <location>
        <begin position="206"/>
        <end position="225"/>
    </location>
</feature>
<accession>A0A7G6E1G9</accession>
<dbReference type="Proteomes" id="UP000515847">
    <property type="component" value="Chromosome"/>
</dbReference>
<comment type="function">
    <text evidence="5">NDH-1 shuttles electrons from NADH, via FMN and iron-sulfur (Fe-S) centers, to quinones in the respiratory chain. The immediate electron acceptor for the enzyme in this species is believed to be ubiquinone. Couples the redox reaction to proton translocation (for every two electrons transferred, four hydrogen ions are translocated across the cytoplasmic membrane), and thus conserves the redox energy in a proton gradient. This subunit may bind ubiquinone.</text>
</comment>
<dbReference type="GO" id="GO:0048038">
    <property type="term" value="F:quinone binding"/>
    <property type="evidence" value="ECO:0007669"/>
    <property type="project" value="UniProtKB-KW"/>
</dbReference>
<feature type="transmembrane region" description="Helical" evidence="5">
    <location>
        <begin position="176"/>
        <end position="200"/>
    </location>
</feature>
<keyword evidence="5" id="KW-0830">Ubiquinone</keyword>
<evidence type="ECO:0000313" key="8">
    <source>
        <dbReference type="Proteomes" id="UP000515847"/>
    </source>
</evidence>
<comment type="subcellular location">
    <subcellularLocation>
        <location evidence="5 6">Cell membrane</location>
        <topology evidence="5 6">Multi-pass membrane protein</topology>
    </subcellularLocation>
    <subcellularLocation>
        <location evidence="1">Membrane</location>
        <topology evidence="1">Multi-pass membrane protein</topology>
    </subcellularLocation>
</comment>
<keyword evidence="2 5" id="KW-0812">Transmembrane</keyword>
<keyword evidence="5" id="KW-1003">Cell membrane</keyword>
<keyword evidence="7" id="KW-0560">Oxidoreductase</keyword>
<keyword evidence="5" id="KW-1278">Translocase</keyword>
<feature type="transmembrane region" description="Helical" evidence="5">
    <location>
        <begin position="324"/>
        <end position="343"/>
    </location>
</feature>
<comment type="catalytic activity">
    <reaction evidence="5">
        <text>a quinone + NADH + 5 H(+)(in) = a quinol + NAD(+) + 4 H(+)(out)</text>
        <dbReference type="Rhea" id="RHEA:57888"/>
        <dbReference type="ChEBI" id="CHEBI:15378"/>
        <dbReference type="ChEBI" id="CHEBI:24646"/>
        <dbReference type="ChEBI" id="CHEBI:57540"/>
        <dbReference type="ChEBI" id="CHEBI:57945"/>
        <dbReference type="ChEBI" id="CHEBI:132124"/>
    </reaction>
</comment>
<comment type="subunit">
    <text evidence="5">NDH-1 is composed of 14 different subunits. Subunits NuoA, H, J, K, L, M, N constitute the membrane sector of the complex.</text>
</comment>
<sequence>MSVLDNLFVKIAALVRTTLTGLGLGDIWVNLAMVILYLAGILGVMMTAALVLVLVERKIAGFIQLRPGPNRVGPWGSLQTVADTIKLLTKEDIIPACADRKVFMLAPVLVLVPTILAFAVIPFGKGMIATDVNIGIFYLIAVSSLATIPFLMAGWSSNNKYSLLGGMRAVAQMVSYEVPMVFSLLGVVMIVGSLQMSAIVEAQSKVWFVLLQPVAFLIYVIAATAECNRAPFDIPEGESELVAGVFTEYTGMKWALFFLAEYANLVLVSAIATTMFLGGWHGPVLPGWFWFFIKTSIMIFFFMWMRWTFPRVRVDHLMHFGWKFLVPLSLANIFITGIGVYLYKTIGW</sequence>
<dbReference type="GO" id="GO:0005886">
    <property type="term" value="C:plasma membrane"/>
    <property type="evidence" value="ECO:0007669"/>
    <property type="project" value="UniProtKB-SubCell"/>
</dbReference>
<dbReference type="InterPro" id="IPR018086">
    <property type="entry name" value="NADH_UbQ_OxRdtase_su1_CS"/>
</dbReference>
<evidence type="ECO:0000256" key="1">
    <source>
        <dbReference type="ARBA" id="ARBA00004141"/>
    </source>
</evidence>
<feature type="transmembrane region" description="Helical" evidence="5">
    <location>
        <begin position="136"/>
        <end position="155"/>
    </location>
</feature>
<evidence type="ECO:0000256" key="2">
    <source>
        <dbReference type="ARBA" id="ARBA00022692"/>
    </source>
</evidence>
<dbReference type="NCBIfam" id="NF004741">
    <property type="entry name" value="PRK06076.1-2"/>
    <property type="match status" value="1"/>
</dbReference>
<feature type="transmembrane region" description="Helical" evidence="5">
    <location>
        <begin position="287"/>
        <end position="304"/>
    </location>
</feature>
<evidence type="ECO:0000313" key="7">
    <source>
        <dbReference type="EMBL" id="QNB45923.1"/>
    </source>
</evidence>
<dbReference type="GO" id="GO:0003954">
    <property type="term" value="F:NADH dehydrogenase activity"/>
    <property type="evidence" value="ECO:0007669"/>
    <property type="project" value="TreeGrafter"/>
</dbReference>
<proteinExistence type="inferred from homology"/>
<dbReference type="EMBL" id="CP045798">
    <property type="protein sequence ID" value="QNB45923.1"/>
    <property type="molecule type" value="Genomic_DNA"/>
</dbReference>
<reference evidence="7 8" key="1">
    <citation type="journal article" date="2019" name="Front. Microbiol.">
        <title>Thermoanaerosceptrum fracticalcis gen. nov. sp. nov., a Novel Fumarate-Fermenting Microorganism From a Deep Fractured Carbonate Aquifer of the US Great Basin.</title>
        <authorList>
            <person name="Hamilton-Brehm S.D."/>
            <person name="Stewart L.E."/>
            <person name="Zavarin M."/>
            <person name="Caldwell M."/>
            <person name="Lawson P.A."/>
            <person name="Onstott T.C."/>
            <person name="Grzymski J."/>
            <person name="Neveux I."/>
            <person name="Lollar B.S."/>
            <person name="Russell C.E."/>
            <person name="Moser D.P."/>
        </authorList>
    </citation>
    <scope>NUCLEOTIDE SEQUENCE [LARGE SCALE GENOMIC DNA]</scope>
    <source>
        <strain evidence="7 8">DRI-13</strain>
    </source>
</reference>
<name>A0A7G6E1G9_THEFR</name>
<dbReference type="HAMAP" id="MF_01350">
    <property type="entry name" value="NDH1_NuoH"/>
    <property type="match status" value="1"/>
</dbReference>
<protein>
    <recommendedName>
        <fullName evidence="5">NADH-quinone oxidoreductase subunit H</fullName>
        <ecNumber evidence="5">7.1.1.-</ecNumber>
    </recommendedName>
    <alternativeName>
        <fullName evidence="5">NADH dehydrogenase I subunit H</fullName>
    </alternativeName>
    <alternativeName>
        <fullName evidence="5">NDH-1 subunit H</fullName>
    </alternativeName>
</protein>
<dbReference type="AlphaFoldDB" id="A0A7G6E1G9"/>
<keyword evidence="8" id="KW-1185">Reference proteome</keyword>
<dbReference type="Pfam" id="PF00146">
    <property type="entry name" value="NADHdh"/>
    <property type="match status" value="1"/>
</dbReference>
<evidence type="ECO:0000256" key="3">
    <source>
        <dbReference type="ARBA" id="ARBA00022989"/>
    </source>
</evidence>
<dbReference type="EC" id="7.1.1.-" evidence="5"/>
<dbReference type="PROSITE" id="PS00668">
    <property type="entry name" value="COMPLEX1_ND1_2"/>
    <property type="match status" value="1"/>
</dbReference>
<dbReference type="PANTHER" id="PTHR11432">
    <property type="entry name" value="NADH DEHYDROGENASE SUBUNIT 1"/>
    <property type="match status" value="1"/>
</dbReference>
<feature type="transmembrane region" description="Helical" evidence="5">
    <location>
        <begin position="262"/>
        <end position="281"/>
    </location>
</feature>
<keyword evidence="5" id="KW-0874">Quinone</keyword>
<dbReference type="PANTHER" id="PTHR11432:SF3">
    <property type="entry name" value="NADH-UBIQUINONE OXIDOREDUCTASE CHAIN 1"/>
    <property type="match status" value="1"/>
</dbReference>
<dbReference type="GO" id="GO:0009060">
    <property type="term" value="P:aerobic respiration"/>
    <property type="evidence" value="ECO:0007669"/>
    <property type="project" value="TreeGrafter"/>
</dbReference>
<comment type="similarity">
    <text evidence="5 6">Belongs to the complex I subunit 1 family.</text>
</comment>
<feature type="transmembrane region" description="Helical" evidence="5">
    <location>
        <begin position="27"/>
        <end position="55"/>
    </location>
</feature>
<dbReference type="GO" id="GO:0016655">
    <property type="term" value="F:oxidoreductase activity, acting on NAD(P)H, quinone or similar compound as acceptor"/>
    <property type="evidence" value="ECO:0007669"/>
    <property type="project" value="UniProtKB-UniRule"/>
</dbReference>
<evidence type="ECO:0000256" key="5">
    <source>
        <dbReference type="HAMAP-Rule" id="MF_01350"/>
    </source>
</evidence>
<feature type="transmembrane region" description="Helical" evidence="5">
    <location>
        <begin position="102"/>
        <end position="124"/>
    </location>
</feature>
<keyword evidence="3 5" id="KW-1133">Transmembrane helix</keyword>
<evidence type="ECO:0000256" key="4">
    <source>
        <dbReference type="ARBA" id="ARBA00023136"/>
    </source>
</evidence>
<dbReference type="KEGG" id="tfr:BR63_06110"/>
<keyword evidence="5 6" id="KW-0520">NAD</keyword>
<keyword evidence="4 5" id="KW-0472">Membrane</keyword>
<dbReference type="OrthoDB" id="9803734at2"/>
<dbReference type="InterPro" id="IPR001694">
    <property type="entry name" value="NADH_UbQ_OxRdtase_su1/FPO"/>
</dbReference>